<organism evidence="2 3">
    <name type="scientific">Ornithinimicrobium pekingense</name>
    <dbReference type="NCBI Taxonomy" id="384677"/>
    <lineage>
        <taxon>Bacteria</taxon>
        <taxon>Bacillati</taxon>
        <taxon>Actinomycetota</taxon>
        <taxon>Actinomycetes</taxon>
        <taxon>Micrococcales</taxon>
        <taxon>Ornithinimicrobiaceae</taxon>
        <taxon>Ornithinimicrobium</taxon>
    </lineage>
</organism>
<evidence type="ECO:0000313" key="3">
    <source>
        <dbReference type="Proteomes" id="UP000662111"/>
    </source>
</evidence>
<accession>A0ABQ2FCS3</accession>
<dbReference type="InterPro" id="IPR036928">
    <property type="entry name" value="AS_sf"/>
</dbReference>
<proteinExistence type="predicted"/>
<dbReference type="RefSeq" id="WP_022922404.1">
    <property type="nucleotide sequence ID" value="NZ_BMLB01000007.1"/>
</dbReference>
<dbReference type="PANTHER" id="PTHR11895">
    <property type="entry name" value="TRANSAMIDASE"/>
    <property type="match status" value="1"/>
</dbReference>
<name>A0ABQ2FCS3_9MICO</name>
<dbReference type="InterPro" id="IPR023631">
    <property type="entry name" value="Amidase_dom"/>
</dbReference>
<reference evidence="3" key="1">
    <citation type="journal article" date="2019" name="Int. J. Syst. Evol. Microbiol.">
        <title>The Global Catalogue of Microorganisms (GCM) 10K type strain sequencing project: providing services to taxonomists for standard genome sequencing and annotation.</title>
        <authorList>
            <consortium name="The Broad Institute Genomics Platform"/>
            <consortium name="The Broad Institute Genome Sequencing Center for Infectious Disease"/>
            <person name="Wu L."/>
            <person name="Ma J."/>
        </authorList>
    </citation>
    <scope>NUCLEOTIDE SEQUENCE [LARGE SCALE GENOMIC DNA]</scope>
    <source>
        <strain evidence="3">CGMCC 1.5362</strain>
    </source>
</reference>
<dbReference type="InterPro" id="IPR000120">
    <property type="entry name" value="Amidase"/>
</dbReference>
<dbReference type="PANTHER" id="PTHR11895:SF76">
    <property type="entry name" value="INDOLEACETAMIDE HYDROLASE"/>
    <property type="match status" value="1"/>
</dbReference>
<dbReference type="EMBL" id="BMLB01000007">
    <property type="protein sequence ID" value="GGK80704.1"/>
    <property type="molecule type" value="Genomic_DNA"/>
</dbReference>
<evidence type="ECO:0000259" key="1">
    <source>
        <dbReference type="Pfam" id="PF01425"/>
    </source>
</evidence>
<protein>
    <submittedName>
        <fullName evidence="2">Amidase</fullName>
    </submittedName>
</protein>
<dbReference type="InterPro" id="IPR020556">
    <property type="entry name" value="Amidase_CS"/>
</dbReference>
<sequence length="476" mass="50682">MTATALHELGLVELRDRLHAREVSAREVVEDHLARVERVNPALNAVVTVVAEQALAAADEADRRAAGGSALPPLHGIPMTHKDTHATAGVRTTMGSPLLSEQVPGHSDLVVQRLWDAGVICTGKNNVPEFAAGSHTFNPVFGATGNPYDTDRSVGGSSGGAAATLAARMQTLADGSDMGGSLRNPAAWCNVVGLRPSPGVVPTVPAANPEAWLSRNGLMARSVDDLALGMSVVAGPHPDGPLPSPVAPGSFLALLDDEGPDDLRGVRVGVSVDLGVGVPVAPEVRRAVLEQAEVLASLGATVEESAPRLTDADEVFDVYRAFEMATNLRRLVREHTEDGLVKEDVVWNVRRGLELRAEQLMSAAEARGRLDAAVRGWFGEHDLLLTPTVQVMPFPTEETWPREIDGVQLETYVEWMRSCSLVSATRCPAVSVPGGFVDGLPVGLQLVGAPWSDDRLLRLARVYERATRYAERAPQL</sequence>
<dbReference type="Pfam" id="PF01425">
    <property type="entry name" value="Amidase"/>
    <property type="match status" value="1"/>
</dbReference>
<dbReference type="Gene3D" id="3.90.1300.10">
    <property type="entry name" value="Amidase signature (AS) domain"/>
    <property type="match status" value="1"/>
</dbReference>
<gene>
    <name evidence="2" type="ORF">GCM10011509_31510</name>
</gene>
<dbReference type="Proteomes" id="UP000662111">
    <property type="component" value="Unassembled WGS sequence"/>
</dbReference>
<evidence type="ECO:0000313" key="2">
    <source>
        <dbReference type="EMBL" id="GGK80704.1"/>
    </source>
</evidence>
<comment type="caution">
    <text evidence="2">The sequence shown here is derived from an EMBL/GenBank/DDBJ whole genome shotgun (WGS) entry which is preliminary data.</text>
</comment>
<keyword evidence="3" id="KW-1185">Reference proteome</keyword>
<feature type="domain" description="Amidase" evidence="1">
    <location>
        <begin position="27"/>
        <end position="457"/>
    </location>
</feature>
<dbReference type="PROSITE" id="PS00571">
    <property type="entry name" value="AMIDASES"/>
    <property type="match status" value="1"/>
</dbReference>
<dbReference type="SUPFAM" id="SSF75304">
    <property type="entry name" value="Amidase signature (AS) enzymes"/>
    <property type="match status" value="1"/>
</dbReference>